<dbReference type="Proteomes" id="UP000198636">
    <property type="component" value="Unassembled WGS sequence"/>
</dbReference>
<dbReference type="GO" id="GO:0046872">
    <property type="term" value="F:metal ion binding"/>
    <property type="evidence" value="ECO:0007669"/>
    <property type="project" value="UniProtKB-KW"/>
</dbReference>
<dbReference type="PANTHER" id="PTHR43048:SF3">
    <property type="entry name" value="METHYLMALONYL-COA EPIMERASE, MITOCHONDRIAL"/>
    <property type="match status" value="1"/>
</dbReference>
<evidence type="ECO:0000256" key="1">
    <source>
        <dbReference type="ARBA" id="ARBA00022723"/>
    </source>
</evidence>
<keyword evidence="3" id="KW-0560">Oxidoreductase</keyword>
<keyword evidence="4" id="KW-1185">Reference proteome</keyword>
<evidence type="ECO:0000259" key="2">
    <source>
        <dbReference type="PROSITE" id="PS51819"/>
    </source>
</evidence>
<dbReference type="PROSITE" id="PS51819">
    <property type="entry name" value="VOC"/>
    <property type="match status" value="1"/>
</dbReference>
<evidence type="ECO:0000313" key="4">
    <source>
        <dbReference type="Proteomes" id="UP000198636"/>
    </source>
</evidence>
<keyword evidence="1" id="KW-0479">Metal-binding</keyword>
<dbReference type="RefSeq" id="WP_091541314.1">
    <property type="nucleotide sequence ID" value="NZ_FMUS01000006.1"/>
</dbReference>
<dbReference type="AlphaFoldDB" id="A0A1G5F086"/>
<dbReference type="PANTHER" id="PTHR43048">
    <property type="entry name" value="METHYLMALONYL-COA EPIMERASE"/>
    <property type="match status" value="1"/>
</dbReference>
<dbReference type="Gene3D" id="3.10.180.10">
    <property type="entry name" value="2,3-Dihydroxybiphenyl 1,2-Dioxygenase, domain 1"/>
    <property type="match status" value="1"/>
</dbReference>
<dbReference type="EMBL" id="FMUS01000006">
    <property type="protein sequence ID" value="SCY32685.1"/>
    <property type="molecule type" value="Genomic_DNA"/>
</dbReference>
<dbReference type="GO" id="GO:0046491">
    <property type="term" value="P:L-methylmalonyl-CoA metabolic process"/>
    <property type="evidence" value="ECO:0007669"/>
    <property type="project" value="TreeGrafter"/>
</dbReference>
<accession>A0A1G5F086</accession>
<dbReference type="InterPro" id="IPR037523">
    <property type="entry name" value="VOC_core"/>
</dbReference>
<evidence type="ECO:0000313" key="3">
    <source>
        <dbReference type="EMBL" id="SCY32685.1"/>
    </source>
</evidence>
<proteinExistence type="predicted"/>
<dbReference type="InterPro" id="IPR051785">
    <property type="entry name" value="MMCE/EMCE_epimerase"/>
</dbReference>
<dbReference type="GO" id="GO:0051213">
    <property type="term" value="F:dioxygenase activity"/>
    <property type="evidence" value="ECO:0007669"/>
    <property type="project" value="UniProtKB-KW"/>
</dbReference>
<name>A0A1G5F086_9FIRM</name>
<gene>
    <name evidence="3" type="ORF">SAMN03080606_01292</name>
</gene>
<dbReference type="STRING" id="1120976.SAMN03080606_01292"/>
<organism evidence="3 4">
    <name type="scientific">Alkaliphilus peptidifermentans DSM 18978</name>
    <dbReference type="NCBI Taxonomy" id="1120976"/>
    <lineage>
        <taxon>Bacteria</taxon>
        <taxon>Bacillati</taxon>
        <taxon>Bacillota</taxon>
        <taxon>Clostridia</taxon>
        <taxon>Peptostreptococcales</taxon>
        <taxon>Natronincolaceae</taxon>
        <taxon>Alkaliphilus</taxon>
    </lineage>
</organism>
<dbReference type="InterPro" id="IPR029068">
    <property type="entry name" value="Glyas_Bleomycin-R_OHBP_Dase"/>
</dbReference>
<dbReference type="CDD" id="cd06587">
    <property type="entry name" value="VOC"/>
    <property type="match status" value="1"/>
</dbReference>
<dbReference type="SUPFAM" id="SSF54593">
    <property type="entry name" value="Glyoxalase/Bleomycin resistance protein/Dihydroxybiphenyl dioxygenase"/>
    <property type="match status" value="1"/>
</dbReference>
<protein>
    <submittedName>
        <fullName evidence="3">Catechol 2,3-dioxygenase</fullName>
    </submittedName>
</protein>
<reference evidence="3 4" key="1">
    <citation type="submission" date="2016-10" db="EMBL/GenBank/DDBJ databases">
        <authorList>
            <person name="de Groot N.N."/>
        </authorList>
    </citation>
    <scope>NUCLEOTIDE SEQUENCE [LARGE SCALE GENOMIC DNA]</scope>
    <source>
        <strain evidence="3 4">DSM 18978</strain>
    </source>
</reference>
<keyword evidence="3" id="KW-0223">Dioxygenase</keyword>
<dbReference type="GO" id="GO:0004493">
    <property type="term" value="F:methylmalonyl-CoA epimerase activity"/>
    <property type="evidence" value="ECO:0007669"/>
    <property type="project" value="TreeGrafter"/>
</dbReference>
<dbReference type="InterPro" id="IPR004360">
    <property type="entry name" value="Glyas_Fos-R_dOase_dom"/>
</dbReference>
<dbReference type="OrthoDB" id="9788468at2"/>
<feature type="domain" description="VOC" evidence="2">
    <location>
        <begin position="3"/>
        <end position="122"/>
    </location>
</feature>
<dbReference type="Pfam" id="PF00903">
    <property type="entry name" value="Glyoxalase"/>
    <property type="match status" value="1"/>
</dbReference>
<sequence>MLTLEHVGICANNTKLLKDWYIQLFNFKVVYDNQKEMPTYFLLMDDESMLEIYPMDHSTETKTNKHQGIRHIAFGTDNAEKEYENLMKNNVEIIDELKSNPKGIKTIFFKDPEGNIIHFIERPTPLV</sequence>